<name>A0A1X1XV70_9MYCO</name>
<dbReference type="STRING" id="169765.AWC15_06600"/>
<dbReference type="EMBL" id="AP022581">
    <property type="protein sequence ID" value="BBX97031.1"/>
    <property type="molecule type" value="Genomic_DNA"/>
</dbReference>
<dbReference type="RefSeq" id="WP_085162285.1">
    <property type="nucleotide sequence ID" value="NZ_AP022581.1"/>
</dbReference>
<organism evidence="1 2">
    <name type="scientific">Mycobacterium lacus</name>
    <dbReference type="NCBI Taxonomy" id="169765"/>
    <lineage>
        <taxon>Bacteria</taxon>
        <taxon>Bacillati</taxon>
        <taxon>Actinomycetota</taxon>
        <taxon>Actinomycetes</taxon>
        <taxon>Mycobacteriales</taxon>
        <taxon>Mycobacteriaceae</taxon>
        <taxon>Mycobacterium</taxon>
    </lineage>
</organism>
<dbReference type="Proteomes" id="UP000466396">
    <property type="component" value="Chromosome"/>
</dbReference>
<evidence type="ECO:0000313" key="1">
    <source>
        <dbReference type="EMBL" id="BBX97031.1"/>
    </source>
</evidence>
<evidence type="ECO:0000313" key="2">
    <source>
        <dbReference type="Proteomes" id="UP000466396"/>
    </source>
</evidence>
<protein>
    <submittedName>
        <fullName evidence="1">Uncharacterized protein</fullName>
    </submittedName>
</protein>
<dbReference type="AlphaFoldDB" id="A0A1X1XV70"/>
<keyword evidence="2" id="KW-1185">Reference proteome</keyword>
<dbReference type="KEGG" id="mlj:MLAC_23250"/>
<sequence>MSAAAWTVFCAAAQWPVTWNRGHLVVHGRRPLLVRVTDAEGESALAAATPGLERHARATGWVHDLAVTGRRPLPPVRSYLGDACAGLMGEPVWHAYDGERELIGWDWAEAIWVLCADCQRLGIHHAAANWDVRPCGHPCHQRRNAVPVVNQTWRDARAQRRRKP</sequence>
<gene>
    <name evidence="1" type="ORF">MLAC_23250</name>
</gene>
<proteinExistence type="predicted"/>
<reference evidence="1 2" key="1">
    <citation type="journal article" date="2019" name="Emerg. Microbes Infect.">
        <title>Comprehensive subspecies identification of 175 nontuberculous mycobacteria species based on 7547 genomic profiles.</title>
        <authorList>
            <person name="Matsumoto Y."/>
            <person name="Kinjo T."/>
            <person name="Motooka D."/>
            <person name="Nabeya D."/>
            <person name="Jung N."/>
            <person name="Uechi K."/>
            <person name="Horii T."/>
            <person name="Iida T."/>
            <person name="Fujita J."/>
            <person name="Nakamura S."/>
        </authorList>
    </citation>
    <scope>NUCLEOTIDE SEQUENCE [LARGE SCALE GENOMIC DNA]</scope>
    <source>
        <strain evidence="1 2">JCM 15657</strain>
    </source>
</reference>
<accession>A0A1X1XV70</accession>